<evidence type="ECO:0000313" key="1">
    <source>
        <dbReference type="EMBL" id="BBC30041.1"/>
    </source>
</evidence>
<sequence length="63" mass="7200">MTAPPIDWHDICTNASDYDDYQPGDHAPTPFDLRQHEMRDLRDQGVGRVALWTADTVPTGRYL</sequence>
<dbReference type="RefSeq" id="WP_286248343.1">
    <property type="nucleotide sequence ID" value="NZ_AP018448.1"/>
</dbReference>
<proteinExistence type="predicted"/>
<organism evidence="1 2">
    <name type="scientific">Streptomyces graminofaciens</name>
    <dbReference type="NCBI Taxonomy" id="68212"/>
    <lineage>
        <taxon>Bacteria</taxon>
        <taxon>Bacillati</taxon>
        <taxon>Actinomycetota</taxon>
        <taxon>Actinomycetes</taxon>
        <taxon>Kitasatosporales</taxon>
        <taxon>Streptomycetaceae</taxon>
        <taxon>Streptomyces</taxon>
    </lineage>
</organism>
<evidence type="ECO:0000313" key="2">
    <source>
        <dbReference type="Proteomes" id="UP001321542"/>
    </source>
</evidence>
<reference evidence="1 2" key="2">
    <citation type="journal article" date="2023" name="ChemBioChem">
        <title>Acyltransferase Domain Exchange between Two Independent Type I Polyketide Synthases in the Same Producer Strain of Macrolide Antibiotics.</title>
        <authorList>
            <person name="Kudo F."/>
            <person name="Kishikawa K."/>
            <person name="Tsuboi K."/>
            <person name="Kido T."/>
            <person name="Usui T."/>
            <person name="Hashimoto J."/>
            <person name="Shin-Ya K."/>
            <person name="Miyanaga A."/>
            <person name="Eguchi T."/>
        </authorList>
    </citation>
    <scope>NUCLEOTIDE SEQUENCE [LARGE SCALE GENOMIC DNA]</scope>
    <source>
        <strain evidence="1 2">A-8890</strain>
    </source>
</reference>
<accession>A0ABN5V9X6</accession>
<protein>
    <submittedName>
        <fullName evidence="1">Uncharacterized protein</fullName>
    </submittedName>
</protein>
<name>A0ABN5V9X6_9ACTN</name>
<dbReference type="Proteomes" id="UP001321542">
    <property type="component" value="Chromosome"/>
</dbReference>
<keyword evidence="2" id="KW-1185">Reference proteome</keyword>
<dbReference type="EMBL" id="AP018448">
    <property type="protein sequence ID" value="BBC30041.1"/>
    <property type="molecule type" value="Genomic_DNA"/>
</dbReference>
<gene>
    <name evidence="1" type="ORF">SGFS_013350</name>
</gene>
<reference evidence="1 2" key="1">
    <citation type="journal article" date="2010" name="ChemBioChem">
        <title>Cloning and characterization of the biosynthetic gene cluster of 16-membered macrolide antibiotic FD-891: involvement of a dual functional cytochrome P450 monooxygenase catalyzing epoxidation and hydroxylation.</title>
        <authorList>
            <person name="Kudo F."/>
            <person name="Motegi A."/>
            <person name="Mizoue K."/>
            <person name="Eguchi T."/>
        </authorList>
    </citation>
    <scope>NUCLEOTIDE SEQUENCE [LARGE SCALE GENOMIC DNA]</scope>
    <source>
        <strain evidence="1 2">A-8890</strain>
    </source>
</reference>